<organism evidence="3 4">
    <name type="scientific">Dendrothele bispora (strain CBS 962.96)</name>
    <dbReference type="NCBI Taxonomy" id="1314807"/>
    <lineage>
        <taxon>Eukaryota</taxon>
        <taxon>Fungi</taxon>
        <taxon>Dikarya</taxon>
        <taxon>Basidiomycota</taxon>
        <taxon>Agaricomycotina</taxon>
        <taxon>Agaricomycetes</taxon>
        <taxon>Agaricomycetidae</taxon>
        <taxon>Agaricales</taxon>
        <taxon>Agaricales incertae sedis</taxon>
        <taxon>Dendrothele</taxon>
    </lineage>
</organism>
<evidence type="ECO:0000256" key="2">
    <source>
        <dbReference type="SAM" id="Phobius"/>
    </source>
</evidence>
<dbReference type="AlphaFoldDB" id="A0A4S8KR40"/>
<evidence type="ECO:0000313" key="4">
    <source>
        <dbReference type="Proteomes" id="UP000297245"/>
    </source>
</evidence>
<feature type="transmembrane region" description="Helical" evidence="2">
    <location>
        <begin position="90"/>
        <end position="121"/>
    </location>
</feature>
<keyword evidence="4" id="KW-1185">Reference proteome</keyword>
<feature type="compositionally biased region" description="Basic and acidic residues" evidence="1">
    <location>
        <begin position="1"/>
        <end position="21"/>
    </location>
</feature>
<protein>
    <submittedName>
        <fullName evidence="3">Uncharacterized protein</fullName>
    </submittedName>
</protein>
<name>A0A4S8KR40_DENBC</name>
<gene>
    <name evidence="3" type="ORF">K435DRAFT_63797</name>
</gene>
<feature type="region of interest" description="Disordered" evidence="1">
    <location>
        <begin position="1"/>
        <end position="66"/>
    </location>
</feature>
<accession>A0A4S8KR40</accession>
<sequence>MTDTKKEEGSRHRTGEVETRSLRLRRHQSSQETCTADLPGPEPPPDREDKQPGVNAVRIQPQDGNEVNLPARKCPGLKYTWLAQAGHPAFLYHIVFLLLLLCLVLFGFCVLLCFLLLYSILSRISCT</sequence>
<dbReference type="Proteomes" id="UP000297245">
    <property type="component" value="Unassembled WGS sequence"/>
</dbReference>
<keyword evidence="2" id="KW-0472">Membrane</keyword>
<evidence type="ECO:0000256" key="1">
    <source>
        <dbReference type="SAM" id="MobiDB-lite"/>
    </source>
</evidence>
<keyword evidence="2" id="KW-0812">Transmembrane</keyword>
<evidence type="ECO:0000313" key="3">
    <source>
        <dbReference type="EMBL" id="THU78224.1"/>
    </source>
</evidence>
<reference evidence="3 4" key="1">
    <citation type="journal article" date="2019" name="Nat. Ecol. Evol.">
        <title>Megaphylogeny resolves global patterns of mushroom evolution.</title>
        <authorList>
            <person name="Varga T."/>
            <person name="Krizsan K."/>
            <person name="Foldi C."/>
            <person name="Dima B."/>
            <person name="Sanchez-Garcia M."/>
            <person name="Sanchez-Ramirez S."/>
            <person name="Szollosi G.J."/>
            <person name="Szarkandi J.G."/>
            <person name="Papp V."/>
            <person name="Albert L."/>
            <person name="Andreopoulos W."/>
            <person name="Angelini C."/>
            <person name="Antonin V."/>
            <person name="Barry K.W."/>
            <person name="Bougher N.L."/>
            <person name="Buchanan P."/>
            <person name="Buyck B."/>
            <person name="Bense V."/>
            <person name="Catcheside P."/>
            <person name="Chovatia M."/>
            <person name="Cooper J."/>
            <person name="Damon W."/>
            <person name="Desjardin D."/>
            <person name="Finy P."/>
            <person name="Geml J."/>
            <person name="Haridas S."/>
            <person name="Hughes K."/>
            <person name="Justo A."/>
            <person name="Karasinski D."/>
            <person name="Kautmanova I."/>
            <person name="Kiss B."/>
            <person name="Kocsube S."/>
            <person name="Kotiranta H."/>
            <person name="LaButti K.M."/>
            <person name="Lechner B.E."/>
            <person name="Liimatainen K."/>
            <person name="Lipzen A."/>
            <person name="Lukacs Z."/>
            <person name="Mihaltcheva S."/>
            <person name="Morgado L.N."/>
            <person name="Niskanen T."/>
            <person name="Noordeloos M.E."/>
            <person name="Ohm R.A."/>
            <person name="Ortiz-Santana B."/>
            <person name="Ovrebo C."/>
            <person name="Racz N."/>
            <person name="Riley R."/>
            <person name="Savchenko A."/>
            <person name="Shiryaev A."/>
            <person name="Soop K."/>
            <person name="Spirin V."/>
            <person name="Szebenyi C."/>
            <person name="Tomsovsky M."/>
            <person name="Tulloss R.E."/>
            <person name="Uehling J."/>
            <person name="Grigoriev I.V."/>
            <person name="Vagvolgyi C."/>
            <person name="Papp T."/>
            <person name="Martin F.M."/>
            <person name="Miettinen O."/>
            <person name="Hibbett D.S."/>
            <person name="Nagy L.G."/>
        </authorList>
    </citation>
    <scope>NUCLEOTIDE SEQUENCE [LARGE SCALE GENOMIC DNA]</scope>
    <source>
        <strain evidence="3 4">CBS 962.96</strain>
    </source>
</reference>
<proteinExistence type="predicted"/>
<dbReference type="EMBL" id="ML180236">
    <property type="protein sequence ID" value="THU78224.1"/>
    <property type="molecule type" value="Genomic_DNA"/>
</dbReference>
<keyword evidence="2" id="KW-1133">Transmembrane helix</keyword>